<evidence type="ECO:0000313" key="1">
    <source>
        <dbReference type="EMBL" id="KAK3586672.1"/>
    </source>
</evidence>
<dbReference type="Proteomes" id="UP001195483">
    <property type="component" value="Unassembled WGS sequence"/>
</dbReference>
<reference evidence="1" key="1">
    <citation type="journal article" date="2021" name="Genome Biol. Evol.">
        <title>A High-Quality Reference Genome for a Parasitic Bivalve with Doubly Uniparental Inheritance (Bivalvia: Unionida).</title>
        <authorList>
            <person name="Smith C.H."/>
        </authorList>
    </citation>
    <scope>NUCLEOTIDE SEQUENCE</scope>
    <source>
        <strain evidence="1">CHS0354</strain>
    </source>
</reference>
<gene>
    <name evidence="1" type="ORF">CHS0354_001285</name>
</gene>
<comment type="caution">
    <text evidence="1">The sequence shown here is derived from an EMBL/GenBank/DDBJ whole genome shotgun (WGS) entry which is preliminary data.</text>
</comment>
<dbReference type="AlphaFoldDB" id="A0AAE0S778"/>
<name>A0AAE0S778_9BIVA</name>
<reference evidence="1" key="3">
    <citation type="submission" date="2023-05" db="EMBL/GenBank/DDBJ databases">
        <authorList>
            <person name="Smith C.H."/>
        </authorList>
    </citation>
    <scope>NUCLEOTIDE SEQUENCE</scope>
    <source>
        <strain evidence="1">CHS0354</strain>
        <tissue evidence="1">Mantle</tissue>
    </source>
</reference>
<sequence>MADYADGIYMGNAEYNFFAQIFQIMDKHDRTSDLLERYKAAVAQAVNGIVQWESVSPKFPSYNSILDAAVSTLQSHRILYTKQEFNIIVTLMDKVIQQRERSLALGRTRGDNPVVIQNHEHVVSLWKSMKCRLTQT</sequence>
<accession>A0AAE0S778</accession>
<protein>
    <submittedName>
        <fullName evidence="1">Uncharacterized protein</fullName>
    </submittedName>
</protein>
<proteinExistence type="predicted"/>
<keyword evidence="2" id="KW-1185">Reference proteome</keyword>
<dbReference type="EMBL" id="JAEAOA010000127">
    <property type="protein sequence ID" value="KAK3586672.1"/>
    <property type="molecule type" value="Genomic_DNA"/>
</dbReference>
<evidence type="ECO:0000313" key="2">
    <source>
        <dbReference type="Proteomes" id="UP001195483"/>
    </source>
</evidence>
<reference evidence="1" key="2">
    <citation type="journal article" date="2021" name="Genome Biol. Evol.">
        <title>Developing a high-quality reference genome for a parasitic bivalve with doubly uniparental inheritance (Bivalvia: Unionida).</title>
        <authorList>
            <person name="Smith C.H."/>
        </authorList>
    </citation>
    <scope>NUCLEOTIDE SEQUENCE</scope>
    <source>
        <strain evidence="1">CHS0354</strain>
        <tissue evidence="1">Mantle</tissue>
    </source>
</reference>
<organism evidence="1 2">
    <name type="scientific">Potamilus streckersoni</name>
    <dbReference type="NCBI Taxonomy" id="2493646"/>
    <lineage>
        <taxon>Eukaryota</taxon>
        <taxon>Metazoa</taxon>
        <taxon>Spiralia</taxon>
        <taxon>Lophotrochozoa</taxon>
        <taxon>Mollusca</taxon>
        <taxon>Bivalvia</taxon>
        <taxon>Autobranchia</taxon>
        <taxon>Heteroconchia</taxon>
        <taxon>Palaeoheterodonta</taxon>
        <taxon>Unionida</taxon>
        <taxon>Unionoidea</taxon>
        <taxon>Unionidae</taxon>
        <taxon>Ambleminae</taxon>
        <taxon>Lampsilini</taxon>
        <taxon>Potamilus</taxon>
    </lineage>
</organism>